<dbReference type="AlphaFoldDB" id="A0A1H0JLG6"/>
<organism evidence="2 3">
    <name type="scientific">Desulforhopalus singaporensis</name>
    <dbReference type="NCBI Taxonomy" id="91360"/>
    <lineage>
        <taxon>Bacteria</taxon>
        <taxon>Pseudomonadati</taxon>
        <taxon>Thermodesulfobacteriota</taxon>
        <taxon>Desulfobulbia</taxon>
        <taxon>Desulfobulbales</taxon>
        <taxon>Desulfocapsaceae</taxon>
        <taxon>Desulforhopalus</taxon>
    </lineage>
</organism>
<dbReference type="Gene3D" id="2.40.10.220">
    <property type="entry name" value="predicted glycosyltransferase like domains"/>
    <property type="match status" value="1"/>
</dbReference>
<gene>
    <name evidence="2" type="ORF">SAMN05660330_00244</name>
</gene>
<feature type="domain" description="PilZ" evidence="1">
    <location>
        <begin position="5"/>
        <end position="108"/>
    </location>
</feature>
<dbReference type="SUPFAM" id="SSF141371">
    <property type="entry name" value="PilZ domain-like"/>
    <property type="match status" value="1"/>
</dbReference>
<dbReference type="OrthoDB" id="5432596at2"/>
<dbReference type="Proteomes" id="UP000199073">
    <property type="component" value="Unassembled WGS sequence"/>
</dbReference>
<accession>A0A1H0JLG6</accession>
<evidence type="ECO:0000259" key="1">
    <source>
        <dbReference type="Pfam" id="PF07238"/>
    </source>
</evidence>
<evidence type="ECO:0000313" key="2">
    <source>
        <dbReference type="EMBL" id="SDO44627.1"/>
    </source>
</evidence>
<keyword evidence="3" id="KW-1185">Reference proteome</keyword>
<evidence type="ECO:0000313" key="3">
    <source>
        <dbReference type="Proteomes" id="UP000199073"/>
    </source>
</evidence>
<dbReference type="InterPro" id="IPR009875">
    <property type="entry name" value="PilZ_domain"/>
</dbReference>
<sequence>MSIQERRRYVRYDILHLLDYILYDSDGNPGPYSMGRTLDVSLDGIKLETQQLVNSGTIIRITIGLKNDLIEIEGIVTHASKSAGTYAAGVVFSKVSQQARETLKKYIEAFSAQKKE</sequence>
<proteinExistence type="predicted"/>
<dbReference type="RefSeq" id="WP_092218958.1">
    <property type="nucleotide sequence ID" value="NZ_FNJI01000002.1"/>
</dbReference>
<reference evidence="2 3" key="1">
    <citation type="submission" date="2016-10" db="EMBL/GenBank/DDBJ databases">
        <authorList>
            <person name="de Groot N.N."/>
        </authorList>
    </citation>
    <scope>NUCLEOTIDE SEQUENCE [LARGE SCALE GENOMIC DNA]</scope>
    <source>
        <strain evidence="2 3">DSM 12130</strain>
    </source>
</reference>
<protein>
    <submittedName>
        <fullName evidence="2">PilZ domain-containing protein</fullName>
    </submittedName>
</protein>
<dbReference type="Pfam" id="PF07238">
    <property type="entry name" value="PilZ"/>
    <property type="match status" value="1"/>
</dbReference>
<name>A0A1H0JLG6_9BACT</name>
<dbReference type="GO" id="GO:0035438">
    <property type="term" value="F:cyclic-di-GMP binding"/>
    <property type="evidence" value="ECO:0007669"/>
    <property type="project" value="InterPro"/>
</dbReference>
<dbReference type="EMBL" id="FNJI01000002">
    <property type="protein sequence ID" value="SDO44627.1"/>
    <property type="molecule type" value="Genomic_DNA"/>
</dbReference>